<dbReference type="KEGG" id="stim:H1B31_01955"/>
<keyword evidence="3" id="KW-1185">Reference proteome</keyword>
<dbReference type="EMBL" id="CP060204">
    <property type="protein sequence ID" value="QNH54749.1"/>
    <property type="molecule type" value="Genomic_DNA"/>
</dbReference>
<name>A0A7G7VKV6_9FIRM</name>
<feature type="compositionally biased region" description="Polar residues" evidence="1">
    <location>
        <begin position="480"/>
        <end position="489"/>
    </location>
</feature>
<evidence type="ECO:0000313" key="2">
    <source>
        <dbReference type="EMBL" id="QNH54749.1"/>
    </source>
</evidence>
<organism evidence="2 3">
    <name type="scientific">Selenomonas timonae</name>
    <dbReference type="NCBI Taxonomy" id="2754044"/>
    <lineage>
        <taxon>Bacteria</taxon>
        <taxon>Bacillati</taxon>
        <taxon>Bacillota</taxon>
        <taxon>Negativicutes</taxon>
        <taxon>Selenomonadales</taxon>
        <taxon>Selenomonadaceae</taxon>
        <taxon>Selenomonas</taxon>
    </lineage>
</organism>
<proteinExistence type="predicted"/>
<feature type="region of interest" description="Disordered" evidence="1">
    <location>
        <begin position="437"/>
        <end position="527"/>
    </location>
</feature>
<dbReference type="RefSeq" id="WP_185980687.1">
    <property type="nucleotide sequence ID" value="NZ_CP060204.1"/>
</dbReference>
<reference evidence="2 3" key="1">
    <citation type="submission" date="2020-07" db="EMBL/GenBank/DDBJ databases">
        <title>Complete genome and description of Selenomonas timonensis sp. nov., a new bacterium isolated from a gingivitis subject.</title>
        <authorList>
            <person name="Antezack A."/>
        </authorList>
    </citation>
    <scope>NUCLEOTIDE SEQUENCE [LARGE SCALE GENOMIC DNA]</scope>
    <source>
        <strain evidence="2 3">Marseille-Q3039</strain>
    </source>
</reference>
<dbReference type="AlphaFoldDB" id="A0A7G7VKV6"/>
<protein>
    <submittedName>
        <fullName evidence="2">Uncharacterized protein</fullName>
    </submittedName>
</protein>
<feature type="compositionally biased region" description="Basic and acidic residues" evidence="1">
    <location>
        <begin position="437"/>
        <end position="464"/>
    </location>
</feature>
<evidence type="ECO:0000313" key="3">
    <source>
        <dbReference type="Proteomes" id="UP000515480"/>
    </source>
</evidence>
<evidence type="ECO:0000256" key="1">
    <source>
        <dbReference type="SAM" id="MobiDB-lite"/>
    </source>
</evidence>
<dbReference type="Proteomes" id="UP000515480">
    <property type="component" value="Chromosome"/>
</dbReference>
<gene>
    <name evidence="2" type="ORF">H1B31_01955</name>
</gene>
<sequence length="634" mass="70115">MGQKRKWNFPSNNFGQIFGIADSGVETFKGTPMKSLAREICQNSLDANDQSGQPTKIEFKAFQLAPSDIPDFEGLYDALKRSLAFWSGQTTDRAKSFFETALSVANNVAITCLRISDYNTTGLTGAREEYNSAWCNLTKSSGASDKSGSNGGSFGIGKYAPFACSVFRTVFYSTLDSANQSAYQGVSRLTSFRNASEEITQGIGFYGGEKNAPVYEQISLDSEYHRPVGQHGTDIFILGFNGDEHWREQMVASILDGFLYAVFNGTLVVDVDGTQISKDTLDGLVESHKDYFRERADEYYQTLLNRTEVCTFEKLFTEDPETCGKVTLRLMIEAGFHRRVAMVRQTGMKIKDKGHINGIIPFAGVLYIEGVELNTYLRTLENPQHLEWEVERADNQRKAKKLLQQLSQFIRESLNEMRDDSSEEELDPPVGEYLSAKQEEEAANEKKEERIMDTIHDVDSRVTEVKPPSSGEQDEDTAETQHPNDTGEISVSGFPGEGGSGDQGAGNGGGNGGGHHAGNGGGDIPKEHRQALSTIPASHIRNLVRDRKEGKYTIIFTPAISACDGVIEIFMSAESQAYDANILSAHCATHPNLTVEGNKIQNINFTRQQPLKIDVQIDYHDYCPMEVKGYGNKV</sequence>
<accession>A0A7G7VKV6</accession>
<feature type="compositionally biased region" description="Gly residues" evidence="1">
    <location>
        <begin position="495"/>
        <end position="523"/>
    </location>
</feature>